<dbReference type="EnsemblMetazoa" id="XM_019900064.1">
    <property type="protein sequence ID" value="XP_019755623.1"/>
    <property type="gene ID" value="LOC109534395"/>
</dbReference>
<dbReference type="GO" id="GO:0051295">
    <property type="term" value="P:establishment of meiotic spindle localization"/>
    <property type="evidence" value="ECO:0007669"/>
    <property type="project" value="TreeGrafter"/>
</dbReference>
<dbReference type="SMART" id="SM00015">
    <property type="entry name" value="IQ"/>
    <property type="match status" value="16"/>
</dbReference>
<evidence type="ECO:0000256" key="3">
    <source>
        <dbReference type="ARBA" id="ARBA00022490"/>
    </source>
</evidence>
<dbReference type="SMART" id="SM00033">
    <property type="entry name" value="CH"/>
    <property type="match status" value="1"/>
</dbReference>
<dbReference type="PROSITE" id="PS50021">
    <property type="entry name" value="CH"/>
    <property type="match status" value="1"/>
</dbReference>
<evidence type="ECO:0000256" key="1">
    <source>
        <dbReference type="ARBA" id="ARBA00004123"/>
    </source>
</evidence>
<dbReference type="Pfam" id="PF00307">
    <property type="entry name" value="CH"/>
    <property type="match status" value="1"/>
</dbReference>
<dbReference type="GO" id="GO:0051301">
    <property type="term" value="P:cell division"/>
    <property type="evidence" value="ECO:0007669"/>
    <property type="project" value="UniProtKB-KW"/>
</dbReference>
<keyword evidence="11" id="KW-0131">Cell cycle</keyword>
<dbReference type="InterPro" id="IPR027417">
    <property type="entry name" value="P-loop_NTPase"/>
</dbReference>
<evidence type="ECO:0000256" key="11">
    <source>
        <dbReference type="ARBA" id="ARBA00023306"/>
    </source>
</evidence>
<comment type="subcellular location">
    <subcellularLocation>
        <location evidence="2">Cytoplasm</location>
    </subcellularLocation>
    <subcellularLocation>
        <location evidence="1">Nucleus</location>
    </subcellularLocation>
</comment>
<keyword evidence="15" id="KW-1185">Reference proteome</keyword>
<keyword evidence="5" id="KW-0132">Cell division</keyword>
<sequence length="2023" mass="238167">MFFQISPGVQKRAKCTVPRKVNDEESRVEVVSLAPFTASPKLEFNNVLAGTAATRKLLVKNPTGFDIDLFIEKHMPDEMDVVLSWSECKLQKGTNRLLEVTWRPVKEEVCRHKLVFCDGQQMNKNIFIIFRSVELTETKVGRTVKKNNSKAISCQLTRKTVSPTKKFSSQRNSSKMPTASTSRSKIEKENVSPCFSKQPLQYSITNVSNVKSFVDEKVWMFQTKGSVMHGLPPFESAFADPRRETFTVRPPLMPSINIDSPQKKSPDYSFGTKNSLSDTKQIFAINTSNELWDSLESPLLRKGHARASTPSLEQLLISANADNYERRSNRDGCDSLFTPLSNSTTRKPASIDISLENSSNVANFFGQAVGPVSQSLLNVGTTCLKSNVSTETYVVNNCSSDTFLKTDLSGGTYVKDESVNILDVSPCTTGFSLQIGNKRKSSIIGELPSKRERFQTSSVPAFRLSKSTSGLNLRQFSRSSGESRHNRITCISETTNQTVIIKNPFLYANIIDPFMTYSIYSNENWFNQQEKNFEKWLNTLLTPPKGLDAKSEIDIAKVWQACTTESVPLAPSKEKMSVEYHTNKKLYQLRKQAQNLFRSKQMSDVLQKVCLVVETGKLSIRSDMDIHLNLKLKSNIIRLLLGYNPLWLRIGLETIYNEVIPLRSNSDSQGLANFLLERFLKDPYLLKKYKSMYTPNYSSEVKKMILKRFLILVYFLDRSKSEKLIQHDPCLFCKNAAEKASKQMLIHFARETLAAVGDITKYLRCIGYVVNHSQSYIEEFEYGVQNLGVDLRDGVRLAKVMEIIQMRNDLTPRLRVPAISRLQKIHNMQLVFTSLKETGYEIMYDIIPKDIVDGHRNKTLSFLWQIIYKFEAPLMVKSATTVQTWFRSLPVQLKRRKLQRVHQCRESAAQKIQSWYRRQKKIQLYCALGKFLQTYINDQKQLRAVIKLQRFFRMIICRRNFEKQRYIIVKLQAYSKGWLIRHNYRRRVDAAMVIQKNIRRFICRRKFIRLRKAALTLQYAYLARKSMLIEKQKFTNLKRAVLITQRRFRAKLLMKNCHKEYSALREATIKIQSFYRMYHAKRQFTQLKSASITIQRRYRAMISMRAEKKYYLALRNAVLFVQRRFRANLLKSSVQKRFLIYRRSAIAIQSYYRMYRMRKYFRTLRKSVVFLQRTFTAKQLMKRDVETYRALKMAAITVQQQFRAKIKGRQDRLYYIQLKNAVVKIQQKHRANKLMLKNQQKYIEIRSATCKIQIWYRSLLSMRVTRHRYCSLKRNVLLIEQRFIALKLMRATRAQYQNIRNAALNIQRSYKATVEMRACRASFLELRRTVIILQRKIKAKQIMKKHRLHYEELRKAVLCIQRRYREKTETVLQRDQFIKQKRAAIRIQRWYRSVVEMRKCRNYFWTLKKAVTIIKSRYHATKQMKIAAKSYENLRKATISIQRYYRRVLIVRQCRKELLQKRVAAITIQRYFRNYQNMKVLNDRYQQLRCTTLFVQRTYRAKREMLQCKSSYESLRKATVFIQTKYVAKKMMQIQRTEFLRYREAIVNIQRRYKANILMRQDRTAYVKNRKMAIIIQQKYRAIKAMRKEKSNFDVLKKYTILIQRRFRAKKMGKLCRSEYILLRSATVTVQSRFRATRSMLSCARQYSKLKWATQVIQRRFRAQTLMKLEMNHYLKIRSATCIIQRRFRDTVLMKIRRTWFLKLKSSVNIIEMYFLYYRKMKQQRQLYLKLHAGTLCIQKFARGYLARRKFAPCLTKEAIQMRREFKRQNAAATTIQAIWRGYVFRKLNISRLASLKKLQQRRFSQPKKSKTLAQRSEDAMTCMITKNSSLHLILAALEDLEFIVRHCREVSIRMSNILPDQLYSIIGAAARSLPEMNTINVATQILITFCKYPQTRQNSFNADYIDGMIGIMLHWCDKEAPLFCTMCTLLWLFAQERKWKKIILKLPNIYQKLEKIELAINRKQTMVSNSKKSNLHSVFVTNKAALTLPTTTATWGLDYHKPVTFRAAPFAFKCCLSALDLL</sequence>
<dbReference type="Gene3D" id="1.10.418.10">
    <property type="entry name" value="Calponin-like domain"/>
    <property type="match status" value="1"/>
</dbReference>
<reference evidence="15" key="1">
    <citation type="journal article" date="2013" name="Genome Biol.">
        <title>Draft genome of the mountain pine beetle, Dendroctonus ponderosae Hopkins, a major forest pest.</title>
        <authorList>
            <person name="Keeling C.I."/>
            <person name="Yuen M.M."/>
            <person name="Liao N.Y."/>
            <person name="Docking T.R."/>
            <person name="Chan S.K."/>
            <person name="Taylor G.A."/>
            <person name="Palmquist D.L."/>
            <person name="Jackman S.D."/>
            <person name="Nguyen A."/>
            <person name="Li M."/>
            <person name="Henderson H."/>
            <person name="Janes J.K."/>
            <person name="Zhao Y."/>
            <person name="Pandoh P."/>
            <person name="Moore R."/>
            <person name="Sperling F.A."/>
            <person name="Huber D.P."/>
            <person name="Birol I."/>
            <person name="Jones S.J."/>
            <person name="Bohlmann J."/>
        </authorList>
    </citation>
    <scope>NUCLEOTIDE SEQUENCE</scope>
</reference>
<feature type="compositionally biased region" description="Polar residues" evidence="12">
    <location>
        <begin position="162"/>
        <end position="183"/>
    </location>
</feature>
<dbReference type="PROSITE" id="PS50096">
    <property type="entry name" value="IQ"/>
    <property type="match status" value="8"/>
</dbReference>
<evidence type="ECO:0000313" key="15">
    <source>
        <dbReference type="Proteomes" id="UP000019118"/>
    </source>
</evidence>
<dbReference type="CDD" id="cd21223">
    <property type="entry name" value="CH_ASPM_rpt1"/>
    <property type="match status" value="1"/>
</dbReference>
<evidence type="ECO:0000256" key="12">
    <source>
        <dbReference type="SAM" id="MobiDB-lite"/>
    </source>
</evidence>
<reference evidence="14" key="2">
    <citation type="submission" date="2024-08" db="UniProtKB">
        <authorList>
            <consortium name="EnsemblMetazoa"/>
        </authorList>
    </citation>
    <scope>IDENTIFICATION</scope>
</reference>
<dbReference type="InterPro" id="IPR000048">
    <property type="entry name" value="IQ_motif_EF-hand-BS"/>
</dbReference>
<dbReference type="PANTHER" id="PTHR22706">
    <property type="entry name" value="ASSEMBLY FACTOR FOR SPINDLE MICROTUBULES"/>
    <property type="match status" value="1"/>
</dbReference>
<dbReference type="InterPro" id="IPR051185">
    <property type="entry name" value="ASPM"/>
</dbReference>
<evidence type="ECO:0000256" key="2">
    <source>
        <dbReference type="ARBA" id="ARBA00004496"/>
    </source>
</evidence>
<dbReference type="CDD" id="cd23767">
    <property type="entry name" value="IQCD"/>
    <property type="match status" value="1"/>
</dbReference>
<keyword evidence="9" id="KW-0175">Coiled coil</keyword>
<proteinExistence type="predicted"/>
<dbReference type="Gene3D" id="1.20.5.190">
    <property type="match status" value="5"/>
</dbReference>
<evidence type="ECO:0000256" key="4">
    <source>
        <dbReference type="ARBA" id="ARBA00022553"/>
    </source>
</evidence>
<dbReference type="Pfam" id="PF00612">
    <property type="entry name" value="IQ"/>
    <property type="match status" value="7"/>
</dbReference>
<dbReference type="InterPro" id="IPR001715">
    <property type="entry name" value="CH_dom"/>
</dbReference>
<evidence type="ECO:0000256" key="7">
    <source>
        <dbReference type="ARBA" id="ARBA00022776"/>
    </source>
</evidence>
<keyword evidence="3" id="KW-0963">Cytoplasm</keyword>
<keyword evidence="8" id="KW-0112">Calmodulin-binding</keyword>
<evidence type="ECO:0000313" key="14">
    <source>
        <dbReference type="EnsemblMetazoa" id="XP_019755623.1"/>
    </source>
</evidence>
<evidence type="ECO:0000256" key="10">
    <source>
        <dbReference type="ARBA" id="ARBA00023242"/>
    </source>
</evidence>
<dbReference type="GO" id="GO:0007051">
    <property type="term" value="P:spindle organization"/>
    <property type="evidence" value="ECO:0007669"/>
    <property type="project" value="TreeGrafter"/>
</dbReference>
<keyword evidence="6" id="KW-0677">Repeat</keyword>
<dbReference type="GO" id="GO:0000278">
    <property type="term" value="P:mitotic cell cycle"/>
    <property type="evidence" value="ECO:0007669"/>
    <property type="project" value="TreeGrafter"/>
</dbReference>
<dbReference type="InterPro" id="IPR031549">
    <property type="entry name" value="ASH"/>
</dbReference>
<dbReference type="GO" id="GO:0005737">
    <property type="term" value="C:cytoplasm"/>
    <property type="evidence" value="ECO:0007669"/>
    <property type="project" value="UniProtKB-SubCell"/>
</dbReference>
<organism evidence="14 15">
    <name type="scientific">Dendroctonus ponderosae</name>
    <name type="common">Mountain pine beetle</name>
    <dbReference type="NCBI Taxonomy" id="77166"/>
    <lineage>
        <taxon>Eukaryota</taxon>
        <taxon>Metazoa</taxon>
        <taxon>Ecdysozoa</taxon>
        <taxon>Arthropoda</taxon>
        <taxon>Hexapoda</taxon>
        <taxon>Insecta</taxon>
        <taxon>Pterygota</taxon>
        <taxon>Neoptera</taxon>
        <taxon>Endopterygota</taxon>
        <taxon>Coleoptera</taxon>
        <taxon>Polyphaga</taxon>
        <taxon>Cucujiformia</taxon>
        <taxon>Curculionidae</taxon>
        <taxon>Scolytinae</taxon>
        <taxon>Dendroctonus</taxon>
    </lineage>
</organism>
<evidence type="ECO:0000256" key="5">
    <source>
        <dbReference type="ARBA" id="ARBA00022618"/>
    </source>
</evidence>
<feature type="domain" description="Calponin-homology (CH)" evidence="13">
    <location>
        <begin position="739"/>
        <end position="871"/>
    </location>
</feature>
<dbReference type="Pfam" id="PF15780">
    <property type="entry name" value="ASH"/>
    <property type="match status" value="1"/>
</dbReference>
<dbReference type="PANTHER" id="PTHR22706:SF1">
    <property type="entry name" value="ASSEMBLY FACTOR FOR SPINDLE MICROTUBULES"/>
    <property type="match status" value="1"/>
</dbReference>
<dbReference type="InterPro" id="IPR036872">
    <property type="entry name" value="CH_dom_sf"/>
</dbReference>
<protein>
    <recommendedName>
        <fullName evidence="13">Calponin-homology (CH) domain-containing protein</fullName>
    </recommendedName>
</protein>
<dbReference type="GO" id="GO:0005634">
    <property type="term" value="C:nucleus"/>
    <property type="evidence" value="ECO:0007669"/>
    <property type="project" value="UniProtKB-SubCell"/>
</dbReference>
<evidence type="ECO:0000256" key="6">
    <source>
        <dbReference type="ARBA" id="ARBA00022737"/>
    </source>
</evidence>
<feature type="region of interest" description="Disordered" evidence="12">
    <location>
        <begin position="248"/>
        <end position="271"/>
    </location>
</feature>
<dbReference type="GO" id="GO:0000922">
    <property type="term" value="C:spindle pole"/>
    <property type="evidence" value="ECO:0007669"/>
    <property type="project" value="TreeGrafter"/>
</dbReference>
<keyword evidence="10" id="KW-0539">Nucleus</keyword>
<name>A0AAR5P3B7_DENPD</name>
<dbReference type="Proteomes" id="UP000019118">
    <property type="component" value="Unassembled WGS sequence"/>
</dbReference>
<dbReference type="KEGG" id="dpa:109534395"/>
<dbReference type="GO" id="GO:0005516">
    <property type="term" value="F:calmodulin binding"/>
    <property type="evidence" value="ECO:0007669"/>
    <property type="project" value="UniProtKB-KW"/>
</dbReference>
<dbReference type="GeneID" id="109534395"/>
<keyword evidence="4" id="KW-0597">Phosphoprotein</keyword>
<evidence type="ECO:0000256" key="8">
    <source>
        <dbReference type="ARBA" id="ARBA00022860"/>
    </source>
</evidence>
<dbReference type="SUPFAM" id="SSF47576">
    <property type="entry name" value="Calponin-homology domain, CH-domain"/>
    <property type="match status" value="1"/>
</dbReference>
<accession>A0AAR5P3B7</accession>
<evidence type="ECO:0000259" key="13">
    <source>
        <dbReference type="PROSITE" id="PS50021"/>
    </source>
</evidence>
<dbReference type="SUPFAM" id="SSF52540">
    <property type="entry name" value="P-loop containing nucleoside triphosphate hydrolases"/>
    <property type="match status" value="1"/>
</dbReference>
<feature type="region of interest" description="Disordered" evidence="12">
    <location>
        <begin position="162"/>
        <end position="187"/>
    </location>
</feature>
<evidence type="ECO:0000256" key="9">
    <source>
        <dbReference type="ARBA" id="ARBA00023054"/>
    </source>
</evidence>
<keyword evidence="7" id="KW-0498">Mitosis</keyword>